<evidence type="ECO:0000256" key="5">
    <source>
        <dbReference type="ARBA" id="ARBA00009999"/>
    </source>
</evidence>
<dbReference type="PROSITE" id="PS51831">
    <property type="entry name" value="HD"/>
    <property type="match status" value="1"/>
</dbReference>
<dbReference type="GO" id="GO:0002953">
    <property type="term" value="F:5'-deoxynucleotidase activity"/>
    <property type="evidence" value="ECO:0007669"/>
    <property type="project" value="UniProtKB-EC"/>
</dbReference>
<gene>
    <name evidence="13" type="ORF">NLS_LOCUS3670</name>
</gene>
<dbReference type="InterPro" id="IPR006674">
    <property type="entry name" value="HD_domain"/>
</dbReference>
<dbReference type="PANTHER" id="PTHR11845">
    <property type="entry name" value="5'-DEOXYNUCLEOTIDASE HDDC2"/>
    <property type="match status" value="1"/>
</dbReference>
<evidence type="ECO:0000256" key="4">
    <source>
        <dbReference type="ARBA" id="ARBA00004074"/>
    </source>
</evidence>
<dbReference type="EC" id="3.1.3.89" evidence="7"/>
<evidence type="ECO:0000259" key="12">
    <source>
        <dbReference type="PROSITE" id="PS51831"/>
    </source>
</evidence>
<dbReference type="GO" id="GO:0005737">
    <property type="term" value="C:cytoplasm"/>
    <property type="evidence" value="ECO:0007669"/>
    <property type="project" value="TreeGrafter"/>
</dbReference>
<name>A0A3P6T2S9_LITSI</name>
<comment type="function">
    <text evidence="4">Catalyzes the dephosphorylation of the nucleoside 5'-monophosphates deoxyadenosine monophosphate (dAMP), deoxycytidine monophosphate (dCMP), deoxyguanosine monophosphate (dGMP) and deoxythymidine monophosphate (dTMP).</text>
</comment>
<protein>
    <recommendedName>
        <fullName evidence="8">5'-deoxynucleotidase HDDC2</fullName>
        <ecNumber evidence="7">3.1.3.89</ecNumber>
    </recommendedName>
    <alternativeName>
        <fullName evidence="11">HD domain-containing protein 2</fullName>
    </alternativeName>
</protein>
<comment type="subunit">
    <text evidence="6">Homodimer.</text>
</comment>
<dbReference type="InterPro" id="IPR003607">
    <property type="entry name" value="HD/PDEase_dom"/>
</dbReference>
<keyword evidence="10" id="KW-0378">Hydrolase</keyword>
<dbReference type="STRING" id="42156.A0A3P6T2S9"/>
<dbReference type="PANTHER" id="PTHR11845:SF13">
    <property type="entry name" value="5'-DEOXYNUCLEOTIDASE HDDC2"/>
    <property type="match status" value="1"/>
</dbReference>
<dbReference type="FunFam" id="1.10.3210.10:FF:000035">
    <property type="entry name" value="HD family hydrolase"/>
    <property type="match status" value="1"/>
</dbReference>
<feature type="domain" description="HD" evidence="12">
    <location>
        <begin position="40"/>
        <end position="141"/>
    </location>
</feature>
<dbReference type="Gene3D" id="1.10.3210.10">
    <property type="entry name" value="Hypothetical protein af1432"/>
    <property type="match status" value="1"/>
</dbReference>
<evidence type="ECO:0000313" key="13">
    <source>
        <dbReference type="EMBL" id="VDK77449.1"/>
    </source>
</evidence>
<comment type="catalytic activity">
    <reaction evidence="1">
        <text>a 2'-deoxyribonucleoside 5'-phosphate + H2O = a 2'-deoxyribonucleoside + phosphate</text>
        <dbReference type="Rhea" id="RHEA:36167"/>
        <dbReference type="ChEBI" id="CHEBI:15377"/>
        <dbReference type="ChEBI" id="CHEBI:18274"/>
        <dbReference type="ChEBI" id="CHEBI:43474"/>
        <dbReference type="ChEBI" id="CHEBI:65317"/>
        <dbReference type="EC" id="3.1.3.89"/>
    </reaction>
</comment>
<dbReference type="InterPro" id="IPR039356">
    <property type="entry name" value="YfbR/HDDC2"/>
</dbReference>
<dbReference type="OrthoDB" id="10254258at2759"/>
<evidence type="ECO:0000256" key="7">
    <source>
        <dbReference type="ARBA" id="ARBA00012964"/>
    </source>
</evidence>
<comment type="similarity">
    <text evidence="5">Belongs to the HDDC2 family.</text>
</comment>
<keyword evidence="9" id="KW-0479">Metal-binding</keyword>
<comment type="cofactor">
    <cofactor evidence="3">
        <name>Co(2+)</name>
        <dbReference type="ChEBI" id="CHEBI:48828"/>
    </cofactor>
</comment>
<dbReference type="Proteomes" id="UP000277928">
    <property type="component" value="Unassembled WGS sequence"/>
</dbReference>
<evidence type="ECO:0000256" key="3">
    <source>
        <dbReference type="ARBA" id="ARBA00001941"/>
    </source>
</evidence>
<evidence type="ECO:0000256" key="11">
    <source>
        <dbReference type="ARBA" id="ARBA00032735"/>
    </source>
</evidence>
<reference evidence="13 14" key="1">
    <citation type="submission" date="2018-08" db="EMBL/GenBank/DDBJ databases">
        <authorList>
            <person name="Laetsch R D."/>
            <person name="Stevens L."/>
            <person name="Kumar S."/>
            <person name="Blaxter L. M."/>
        </authorList>
    </citation>
    <scope>NUCLEOTIDE SEQUENCE [LARGE SCALE GENOMIC DNA]</scope>
</reference>
<accession>A0A3P6T2S9</accession>
<evidence type="ECO:0000313" key="14">
    <source>
        <dbReference type="Proteomes" id="UP000277928"/>
    </source>
</evidence>
<dbReference type="AlphaFoldDB" id="A0A3P6T2S9"/>
<evidence type="ECO:0000256" key="10">
    <source>
        <dbReference type="ARBA" id="ARBA00022801"/>
    </source>
</evidence>
<dbReference type="SMART" id="SM00471">
    <property type="entry name" value="HDc"/>
    <property type="match status" value="1"/>
</dbReference>
<evidence type="ECO:0000256" key="8">
    <source>
        <dbReference type="ARBA" id="ARBA00015933"/>
    </source>
</evidence>
<evidence type="ECO:0000256" key="1">
    <source>
        <dbReference type="ARBA" id="ARBA00001638"/>
    </source>
</evidence>
<organism evidence="13 14">
    <name type="scientific">Litomosoides sigmodontis</name>
    <name type="common">Filarial nematode worm</name>
    <dbReference type="NCBI Taxonomy" id="42156"/>
    <lineage>
        <taxon>Eukaryota</taxon>
        <taxon>Metazoa</taxon>
        <taxon>Ecdysozoa</taxon>
        <taxon>Nematoda</taxon>
        <taxon>Chromadorea</taxon>
        <taxon>Rhabditida</taxon>
        <taxon>Spirurina</taxon>
        <taxon>Spiruromorpha</taxon>
        <taxon>Filarioidea</taxon>
        <taxon>Onchocercidae</taxon>
        <taxon>Litomosoides</taxon>
    </lineage>
</organism>
<dbReference type="Pfam" id="PF13023">
    <property type="entry name" value="HD_3"/>
    <property type="match status" value="1"/>
</dbReference>
<sequence>MGTRRVETGDIFSLLKALDELKHLKRTGWTKFNIPEPETVACHMYRMAVLAMLMDDDCDRAKCIRMTLVHDLGEAIIGDITPHCGISATEKHQLEDEAMKKITEMVPPEAGEDWYSLWQEYEGNQTKEAKIVKHLDKFDMIVQAFHYEQKYGTDLEEFFTTTEDSFTLEPFISWNKELRLKRSLQKNAIQTND</sequence>
<evidence type="ECO:0000256" key="9">
    <source>
        <dbReference type="ARBA" id="ARBA00022723"/>
    </source>
</evidence>
<keyword evidence="14" id="KW-1185">Reference proteome</keyword>
<dbReference type="OMA" id="TWRLCLM"/>
<dbReference type="EMBL" id="UYRX01000206">
    <property type="protein sequence ID" value="VDK77449.1"/>
    <property type="molecule type" value="Genomic_DNA"/>
</dbReference>
<evidence type="ECO:0000256" key="2">
    <source>
        <dbReference type="ARBA" id="ARBA00001936"/>
    </source>
</evidence>
<dbReference type="GO" id="GO:0046872">
    <property type="term" value="F:metal ion binding"/>
    <property type="evidence" value="ECO:0007669"/>
    <property type="project" value="UniProtKB-KW"/>
</dbReference>
<evidence type="ECO:0000256" key="6">
    <source>
        <dbReference type="ARBA" id="ARBA00011738"/>
    </source>
</evidence>
<proteinExistence type="inferred from homology"/>
<comment type="cofactor">
    <cofactor evidence="2">
        <name>Mn(2+)</name>
        <dbReference type="ChEBI" id="CHEBI:29035"/>
    </cofactor>
</comment>
<dbReference type="SUPFAM" id="SSF109604">
    <property type="entry name" value="HD-domain/PDEase-like"/>
    <property type="match status" value="1"/>
</dbReference>